<comment type="pathway">
    <text evidence="3">Protein modification; protein glycosylation.</text>
</comment>
<dbReference type="SUPFAM" id="SSF48225">
    <property type="entry name" value="Seven-hairpin glycosidases"/>
    <property type="match status" value="1"/>
</dbReference>
<sequence>MTIVDSLDTLLIMGLTEEFQQARKWVQDNLNFYNENSFLSVFETNIRFVGGLLSTYALTCDEMFKKKAVHIADKLLPAFDKSPSGIPYSHVNPVTGAVKNHKWSPSGTTILADVGTLHLEFAYLTKITGDKRYLEKVEKARAVLRDAPKQDGLYPNYVSVMTGNFHGNEVSMGPFGDSFYEYLLKSWLQSNKTDENSKNMFYDAIEAISGKLLRISNSGMHYLTDFRGGRLGNTMEHLTCFAGGLFALGAHNNPAALESSKHYFKIGQEITETCHRSYELTKTKLSPNVFSFTGNGSNDAKGTEMFYCLRPEAVESYFVLWRLTHDDKYRRWGFELIEALETHCRVEHGFSGVRDVDNLPVVHDDVQQSYFLAETLKYLYLLFSNNDEEISLSKWVFTTEGHPLPVFN</sequence>
<dbReference type="InterPro" id="IPR036026">
    <property type="entry name" value="Seven-hairpin_glycosidases"/>
</dbReference>
<reference evidence="21" key="1">
    <citation type="submission" date="2020-11" db="EMBL/GenBank/DDBJ databases">
        <authorList>
            <person name="Tran Van P."/>
        </authorList>
    </citation>
    <scope>NUCLEOTIDE SEQUENCE</scope>
</reference>
<feature type="binding site" evidence="18">
    <location>
        <position position="399"/>
    </location>
    <ligand>
        <name>Ca(2+)</name>
        <dbReference type="ChEBI" id="CHEBI:29108"/>
    </ligand>
</feature>
<dbReference type="EMBL" id="OA882736">
    <property type="protein sequence ID" value="CAD7276746.1"/>
    <property type="molecule type" value="Genomic_DNA"/>
</dbReference>
<accession>A0A7R9BMU0</accession>
<keyword evidence="15 20" id="KW-0326">Glycosidase</keyword>
<evidence type="ECO:0000256" key="6">
    <source>
        <dbReference type="ARBA" id="ARBA00022723"/>
    </source>
</evidence>
<comment type="catalytic activity">
    <reaction evidence="17">
        <text>N(4)-(alpha-D-Man-(1-&gt;2)-alpha-D-Man-(1-&gt;2)-alpha-D-Man-(1-&gt;3)-[alpha-D-Man-(1-&gt;2)-alpha-D-Man-(1-&gt;3)-[alpha-D-Man-(1-&gt;2)-alpha-D-Man-(1-&gt;6)]-alpha-D-Man-(1-&gt;6)]-beta-D-Man-(1-&gt;4)-beta-D-GlcNAc-(1-&gt;4)-beta-D-GlcNAc)-L-asparaginyl-[protein] (N-glucan mannose isomer 9A1,2,3B1,2,3) + 4 H2O = N(4)-(alpha-D-Man-(1-&gt;3)-[alpha-D-Man-(1-&gt;3)-[alpha-D-Man-(1-&gt;6)]-alpha-D-Man-(1-&gt;6)]-beta-D-Man-(1-&gt;4)-beta-D-GlcNAc-(1-&gt;4)-beta-D-GlcNAc)-L-asparaginyl-[protein] (N-glucan mannose isomer 5A1,2) + 4 beta-D-mannose</text>
        <dbReference type="Rhea" id="RHEA:56008"/>
        <dbReference type="Rhea" id="RHEA-COMP:14356"/>
        <dbReference type="Rhea" id="RHEA-COMP:14367"/>
        <dbReference type="ChEBI" id="CHEBI:15377"/>
        <dbReference type="ChEBI" id="CHEBI:28563"/>
        <dbReference type="ChEBI" id="CHEBI:59087"/>
        <dbReference type="ChEBI" id="CHEBI:139493"/>
        <dbReference type="EC" id="3.2.1.113"/>
    </reaction>
</comment>
<dbReference type="OrthoDB" id="8118055at2759"/>
<gene>
    <name evidence="21" type="ORF">NMOB1V02_LOCUS4496</name>
</gene>
<dbReference type="PRINTS" id="PR00747">
    <property type="entry name" value="GLYHDRLASE47"/>
</dbReference>
<keyword evidence="12" id="KW-0472">Membrane</keyword>
<organism evidence="21">
    <name type="scientific">Notodromas monacha</name>
    <dbReference type="NCBI Taxonomy" id="399045"/>
    <lineage>
        <taxon>Eukaryota</taxon>
        <taxon>Metazoa</taxon>
        <taxon>Ecdysozoa</taxon>
        <taxon>Arthropoda</taxon>
        <taxon>Crustacea</taxon>
        <taxon>Oligostraca</taxon>
        <taxon>Ostracoda</taxon>
        <taxon>Podocopa</taxon>
        <taxon>Podocopida</taxon>
        <taxon>Cypridocopina</taxon>
        <taxon>Cypridoidea</taxon>
        <taxon>Cyprididae</taxon>
        <taxon>Notodromas</taxon>
    </lineage>
</organism>
<keyword evidence="7 20" id="KW-0378">Hydrolase</keyword>
<evidence type="ECO:0000256" key="11">
    <source>
        <dbReference type="ARBA" id="ARBA00023034"/>
    </source>
</evidence>
<evidence type="ECO:0000256" key="8">
    <source>
        <dbReference type="ARBA" id="ARBA00022837"/>
    </source>
</evidence>
<keyword evidence="9" id="KW-0735">Signal-anchor</keyword>
<evidence type="ECO:0000256" key="2">
    <source>
        <dbReference type="ARBA" id="ARBA00004323"/>
    </source>
</evidence>
<evidence type="ECO:0000256" key="9">
    <source>
        <dbReference type="ARBA" id="ARBA00022968"/>
    </source>
</evidence>
<comment type="cofactor">
    <cofactor evidence="1 18">
        <name>Ca(2+)</name>
        <dbReference type="ChEBI" id="CHEBI:29108"/>
    </cofactor>
</comment>
<protein>
    <recommendedName>
        <fullName evidence="20">alpha-1,2-Mannosidase</fullName>
        <ecNumber evidence="20">3.2.1.-</ecNumber>
    </recommendedName>
</protein>
<evidence type="ECO:0000256" key="4">
    <source>
        <dbReference type="ARBA" id="ARBA00007658"/>
    </source>
</evidence>
<evidence type="ECO:0000256" key="18">
    <source>
        <dbReference type="PIRSR" id="PIRSR601382-2"/>
    </source>
</evidence>
<evidence type="ECO:0000256" key="13">
    <source>
        <dbReference type="ARBA" id="ARBA00023157"/>
    </source>
</evidence>
<evidence type="ECO:0000256" key="14">
    <source>
        <dbReference type="ARBA" id="ARBA00023180"/>
    </source>
</evidence>
<evidence type="ECO:0000256" key="10">
    <source>
        <dbReference type="ARBA" id="ARBA00022989"/>
    </source>
</evidence>
<evidence type="ECO:0000256" key="7">
    <source>
        <dbReference type="ARBA" id="ARBA00022801"/>
    </source>
</evidence>
<evidence type="ECO:0000256" key="1">
    <source>
        <dbReference type="ARBA" id="ARBA00001913"/>
    </source>
</evidence>
<evidence type="ECO:0000256" key="3">
    <source>
        <dbReference type="ARBA" id="ARBA00004922"/>
    </source>
</evidence>
<evidence type="ECO:0000313" key="21">
    <source>
        <dbReference type="EMBL" id="CAD7276746.1"/>
    </source>
</evidence>
<dbReference type="InterPro" id="IPR001382">
    <property type="entry name" value="Glyco_hydro_47"/>
</dbReference>
<dbReference type="GO" id="GO:0005509">
    <property type="term" value="F:calcium ion binding"/>
    <property type="evidence" value="ECO:0007669"/>
    <property type="project" value="InterPro"/>
</dbReference>
<evidence type="ECO:0000256" key="19">
    <source>
        <dbReference type="PIRSR" id="PIRSR601382-3"/>
    </source>
</evidence>
<keyword evidence="22" id="KW-1185">Reference proteome</keyword>
<dbReference type="PANTHER" id="PTHR11742:SF6">
    <property type="entry name" value="MANNOSYL-OLIGOSACCHARIDE ALPHA-1,2-MANNOSIDASE IA-RELATED"/>
    <property type="match status" value="1"/>
</dbReference>
<feature type="disulfide bond" evidence="19">
    <location>
        <begin position="240"/>
        <end position="274"/>
    </location>
</feature>
<keyword evidence="5" id="KW-0812">Transmembrane</keyword>
<keyword evidence="11" id="KW-0333">Golgi apparatus</keyword>
<dbReference type="EMBL" id="CAJPEX010000699">
    <property type="protein sequence ID" value="CAG0916898.1"/>
    <property type="molecule type" value="Genomic_DNA"/>
</dbReference>
<dbReference type="EC" id="3.2.1.-" evidence="20"/>
<dbReference type="GO" id="GO:0005783">
    <property type="term" value="C:endoplasmic reticulum"/>
    <property type="evidence" value="ECO:0007669"/>
    <property type="project" value="TreeGrafter"/>
</dbReference>
<keyword evidence="13 19" id="KW-1015">Disulfide bond</keyword>
<dbReference type="InterPro" id="IPR012341">
    <property type="entry name" value="6hp_glycosidase-like_sf"/>
</dbReference>
<evidence type="ECO:0000256" key="20">
    <source>
        <dbReference type="RuleBase" id="RU361193"/>
    </source>
</evidence>
<proteinExistence type="inferred from homology"/>
<dbReference type="GO" id="GO:0005975">
    <property type="term" value="P:carbohydrate metabolic process"/>
    <property type="evidence" value="ECO:0007669"/>
    <property type="project" value="InterPro"/>
</dbReference>
<dbReference type="InterPro" id="IPR050749">
    <property type="entry name" value="Glycosyl_Hydrolase_47"/>
</dbReference>
<dbReference type="GO" id="GO:0004571">
    <property type="term" value="F:mannosyl-oligosaccharide 1,2-alpha-mannosidase activity"/>
    <property type="evidence" value="ECO:0007669"/>
    <property type="project" value="UniProtKB-EC"/>
</dbReference>
<evidence type="ECO:0000256" key="17">
    <source>
        <dbReference type="ARBA" id="ARBA00048605"/>
    </source>
</evidence>
<keyword evidence="6 18" id="KW-0479">Metal-binding</keyword>
<evidence type="ECO:0000256" key="12">
    <source>
        <dbReference type="ARBA" id="ARBA00023136"/>
    </source>
</evidence>
<dbReference type="FunFam" id="1.50.10.10:FF:000017">
    <property type="entry name" value="alpha-1,2-Mannosidase"/>
    <property type="match status" value="1"/>
</dbReference>
<comment type="similarity">
    <text evidence="4 20">Belongs to the glycosyl hydrolase 47 family.</text>
</comment>
<keyword evidence="8 18" id="KW-0106">Calcium</keyword>
<dbReference type="Pfam" id="PF01532">
    <property type="entry name" value="Glyco_hydro_47"/>
    <property type="match status" value="1"/>
</dbReference>
<evidence type="ECO:0000313" key="22">
    <source>
        <dbReference type="Proteomes" id="UP000678499"/>
    </source>
</evidence>
<dbReference type="Gene3D" id="1.50.10.10">
    <property type="match status" value="1"/>
</dbReference>
<keyword evidence="10" id="KW-1133">Transmembrane helix</keyword>
<name>A0A7R9BMU0_9CRUS</name>
<dbReference type="GO" id="GO:0000139">
    <property type="term" value="C:Golgi membrane"/>
    <property type="evidence" value="ECO:0007669"/>
    <property type="project" value="UniProtKB-SubCell"/>
</dbReference>
<keyword evidence="14" id="KW-0325">Glycoprotein</keyword>
<comment type="catalytic activity">
    <reaction evidence="16">
        <text>N(4)-(alpha-D-Man-(1-&gt;2)-alpha-D-Man-(1-&gt;2)-alpha-D-Man-(1-&gt;3)-[alpha-D-Man-(1-&gt;3)-[alpha-D-Man-(1-&gt;2)-alpha-D-Man-(1-&gt;6)]-alpha-D-Man-(1-&gt;6)]-beta-D-Man-(1-&gt;4)-beta-D-GlcNAc-(1-&gt;4)-beta-D-GlcNAc)-L-asparaginyl-[protein] (N-glucan mannose isomer 8A1,2,3B1,3) + 3 H2O = N(4)-(alpha-D-Man-(1-&gt;3)-[alpha-D-Man-(1-&gt;3)-[alpha-D-Man-(1-&gt;6)]-alpha-D-Man-(1-&gt;6)]-beta-D-Man-(1-&gt;4)-beta-D-GlcNAc-(1-&gt;4)-beta-D-GlcNAc)-L-asparaginyl-[protein] (N-glucan mannose isomer 5A1,2) + 3 beta-D-mannose</text>
        <dbReference type="Rhea" id="RHEA:56028"/>
        <dbReference type="Rhea" id="RHEA-COMP:14358"/>
        <dbReference type="Rhea" id="RHEA-COMP:14367"/>
        <dbReference type="ChEBI" id="CHEBI:15377"/>
        <dbReference type="ChEBI" id="CHEBI:28563"/>
        <dbReference type="ChEBI" id="CHEBI:59087"/>
        <dbReference type="ChEBI" id="CHEBI:60628"/>
        <dbReference type="EC" id="3.2.1.113"/>
    </reaction>
</comment>
<dbReference type="Proteomes" id="UP000678499">
    <property type="component" value="Unassembled WGS sequence"/>
</dbReference>
<dbReference type="PANTHER" id="PTHR11742">
    <property type="entry name" value="MANNOSYL-OLIGOSACCHARIDE ALPHA-1,2-MANNOSIDASE-RELATED"/>
    <property type="match status" value="1"/>
</dbReference>
<dbReference type="GO" id="GO:0006491">
    <property type="term" value="P:N-glycan processing"/>
    <property type="evidence" value="ECO:0007669"/>
    <property type="project" value="UniProtKB-ARBA"/>
</dbReference>
<dbReference type="AlphaFoldDB" id="A0A7R9BMU0"/>
<comment type="subcellular location">
    <subcellularLocation>
        <location evidence="2">Golgi apparatus membrane</location>
        <topology evidence="2">Single-pass type II membrane protein</topology>
    </subcellularLocation>
</comment>
<evidence type="ECO:0000256" key="15">
    <source>
        <dbReference type="ARBA" id="ARBA00023295"/>
    </source>
</evidence>
<evidence type="ECO:0000256" key="5">
    <source>
        <dbReference type="ARBA" id="ARBA00022692"/>
    </source>
</evidence>
<evidence type="ECO:0000256" key="16">
    <source>
        <dbReference type="ARBA" id="ARBA00047669"/>
    </source>
</evidence>